<keyword evidence="4" id="KW-1185">Reference proteome</keyword>
<reference evidence="4" key="1">
    <citation type="journal article" date="2015" name="Proc. Natl. Acad. Sci. U.S.A.">
        <title>Genome sequence of the Asian Tiger mosquito, Aedes albopictus, reveals insights into its biology, genetics, and evolution.</title>
        <authorList>
            <person name="Chen X.G."/>
            <person name="Jiang X."/>
            <person name="Gu J."/>
            <person name="Xu M."/>
            <person name="Wu Y."/>
            <person name="Deng Y."/>
            <person name="Zhang C."/>
            <person name="Bonizzoni M."/>
            <person name="Dermauw W."/>
            <person name="Vontas J."/>
            <person name="Armbruster P."/>
            <person name="Huang X."/>
            <person name="Yang Y."/>
            <person name="Zhang H."/>
            <person name="He W."/>
            <person name="Peng H."/>
            <person name="Liu Y."/>
            <person name="Wu K."/>
            <person name="Chen J."/>
            <person name="Lirakis M."/>
            <person name="Topalis P."/>
            <person name="Van Leeuwen T."/>
            <person name="Hall A.B."/>
            <person name="Jiang X."/>
            <person name="Thorpe C."/>
            <person name="Mueller R.L."/>
            <person name="Sun C."/>
            <person name="Waterhouse R.M."/>
            <person name="Yan G."/>
            <person name="Tu Z.J."/>
            <person name="Fang X."/>
            <person name="James A.A."/>
        </authorList>
    </citation>
    <scope>NUCLEOTIDE SEQUENCE [LARGE SCALE GENOMIC DNA]</scope>
    <source>
        <strain evidence="4">Foshan</strain>
    </source>
</reference>
<sequence length="871" mass="99785">MANISGISFYHQLQDAYGHDIVKMFKEYANNNRKLANAITRKEFLIRCRSSGLVPNHIINTFKCTFSLLEAQSPYTGKLQGILDRFQRSVLNVEIQNTFNKISKLTSQQSVLKQHIMSATPGGTHAQFLFLQEIAYHSTLNNSRRRTDKKYKALLDRTTTTHTGPSLNQKAILNATDVSLPKDMEVLLSLGPKFAVEPRRTPISQYFHLIADVESIINSNPDRSTQENTRAGVVNIIQNHINRSGSGDTLSSTRKFCTKAMKTAEAFLKQHPEICILQSDKGNRTVVMRCEDYVAKMNHLLADTSTYATMTSDPTSKLQKQNNNFVTRLADLDLIDAKTAKRLRTNTAVCPRIYGQPKAHKADLPLRPVVPTMTAPNYQLTKYIANILQTSISVHYSINSSFEFSQFMNECTIPPGYIMVSFDVVSLFTNIPYELVRKGIINQWDNIKTKTTINLDLFLEIVQHCVESSYFKFGNQHYKQIAGMAMGSPLSPVLAEIVTDALIETVVTTLHIMIPIIKKYVDDLFLCIPQEQIHDVLQAFNSYHPKLQFTAEVEENQQLPFLDVLVIRHENQTFSTDWYKKPIASGRFLNFHSMHAIHLKTNVAHNLIERVNKLSTIKTQEEKNQTIREELQANDYPITLINRMINNRNMTRTRTEQTNNDETIYRSIPYIDKLSPLITKHIQQTGQYANIKICHYNNNTMQGMYTRMKGTTEKQQRSNVIYSLRCQQCEAMYVGLTTNKLQTRLYGHKSDKNKLDKIMDMQDDDYKKIQLDQWKERTAIMHHSATTGHTFDYSNPTILDTSNKPTRLPILEICHILTTKNINKRTDTDGLSISYTGIMHTLKKYHHHNNTNSNRPNTSLTQTQNQNQEPS</sequence>
<feature type="compositionally biased region" description="Polar residues" evidence="1">
    <location>
        <begin position="850"/>
        <end position="860"/>
    </location>
</feature>
<dbReference type="InterPro" id="IPR043502">
    <property type="entry name" value="DNA/RNA_pol_sf"/>
</dbReference>
<dbReference type="RefSeq" id="XP_062711422.1">
    <property type="nucleotide sequence ID" value="XM_062855438.1"/>
</dbReference>
<dbReference type="PANTHER" id="PTHR21301:SF10">
    <property type="entry name" value="REVERSE TRANSCRIPTASE DOMAIN-CONTAINING PROTEIN"/>
    <property type="match status" value="1"/>
</dbReference>
<dbReference type="Pfam" id="PF26215">
    <property type="entry name" value="HTH_animal"/>
    <property type="match status" value="1"/>
</dbReference>
<dbReference type="InterPro" id="IPR000477">
    <property type="entry name" value="RT_dom"/>
</dbReference>
<evidence type="ECO:0000256" key="1">
    <source>
        <dbReference type="SAM" id="MobiDB-lite"/>
    </source>
</evidence>
<evidence type="ECO:0000313" key="4">
    <source>
        <dbReference type="Proteomes" id="UP000069940"/>
    </source>
</evidence>
<dbReference type="PROSITE" id="PS50878">
    <property type="entry name" value="RT_POL"/>
    <property type="match status" value="1"/>
</dbReference>
<evidence type="ECO:0000313" key="3">
    <source>
        <dbReference type="EnsemblMetazoa" id="AALFPA23_003471.P3852"/>
    </source>
</evidence>
<organism evidence="3 4">
    <name type="scientific">Aedes albopictus</name>
    <name type="common">Asian tiger mosquito</name>
    <name type="synonym">Stegomyia albopicta</name>
    <dbReference type="NCBI Taxonomy" id="7160"/>
    <lineage>
        <taxon>Eukaryota</taxon>
        <taxon>Metazoa</taxon>
        <taxon>Ecdysozoa</taxon>
        <taxon>Arthropoda</taxon>
        <taxon>Hexapoda</taxon>
        <taxon>Insecta</taxon>
        <taxon>Pterygota</taxon>
        <taxon>Neoptera</taxon>
        <taxon>Endopterygota</taxon>
        <taxon>Diptera</taxon>
        <taxon>Nematocera</taxon>
        <taxon>Culicoidea</taxon>
        <taxon>Culicidae</taxon>
        <taxon>Culicinae</taxon>
        <taxon>Aedini</taxon>
        <taxon>Aedes</taxon>
        <taxon>Stegomyia</taxon>
    </lineage>
</organism>
<proteinExistence type="predicted"/>
<accession>A0ABM1XWB8</accession>
<feature type="region of interest" description="Disordered" evidence="1">
    <location>
        <begin position="847"/>
        <end position="871"/>
    </location>
</feature>
<dbReference type="PANTHER" id="PTHR21301">
    <property type="entry name" value="REVERSE TRANSCRIPTASE"/>
    <property type="match status" value="1"/>
</dbReference>
<dbReference type="Proteomes" id="UP000069940">
    <property type="component" value="Unassembled WGS sequence"/>
</dbReference>
<dbReference type="EnsemblMetazoa" id="AALFPA23_003471.R3852">
    <property type="protein sequence ID" value="AALFPA23_003471.P3852"/>
    <property type="gene ID" value="AALFPA23_003471"/>
</dbReference>
<feature type="compositionally biased region" description="Low complexity" evidence="1">
    <location>
        <begin position="861"/>
        <end position="871"/>
    </location>
</feature>
<evidence type="ECO:0000259" key="2">
    <source>
        <dbReference type="PROSITE" id="PS50878"/>
    </source>
</evidence>
<name>A0ABM1XWB8_AEDAL</name>
<feature type="domain" description="Reverse transcriptase" evidence="2">
    <location>
        <begin position="337"/>
        <end position="583"/>
    </location>
</feature>
<dbReference type="RefSeq" id="XP_062711421.1">
    <property type="nucleotide sequence ID" value="XM_062855437.1"/>
</dbReference>
<dbReference type="InterPro" id="IPR058912">
    <property type="entry name" value="HTH_animal"/>
</dbReference>
<reference evidence="3" key="2">
    <citation type="submission" date="2025-05" db="UniProtKB">
        <authorList>
            <consortium name="EnsemblMetazoa"/>
        </authorList>
    </citation>
    <scope>IDENTIFICATION</scope>
    <source>
        <strain evidence="3">Foshan</strain>
    </source>
</reference>
<protein>
    <recommendedName>
        <fullName evidence="2">Reverse transcriptase domain-containing protein</fullName>
    </recommendedName>
</protein>
<dbReference type="GeneID" id="134289524"/>
<dbReference type="SUPFAM" id="SSF56672">
    <property type="entry name" value="DNA/RNA polymerases"/>
    <property type="match status" value="1"/>
</dbReference>
<dbReference type="EnsemblMetazoa" id="AALFPA23_003471.R3851">
    <property type="protein sequence ID" value="AALFPA23_003471.P3851"/>
    <property type="gene ID" value="AALFPA23_003471"/>
</dbReference>